<organism evidence="8">
    <name type="scientific">Synechococcus elongatus PCC 11802</name>
    <dbReference type="NCBI Taxonomy" id="2283154"/>
    <lineage>
        <taxon>Bacteria</taxon>
        <taxon>Bacillati</taxon>
        <taxon>Cyanobacteriota</taxon>
        <taxon>Cyanophyceae</taxon>
        <taxon>Synechococcales</taxon>
        <taxon>Synechococcaceae</taxon>
        <taxon>Synechococcus</taxon>
    </lineage>
</organism>
<dbReference type="InterPro" id="IPR009056">
    <property type="entry name" value="Cyt_c-like_dom"/>
</dbReference>
<evidence type="ECO:0000259" key="7">
    <source>
        <dbReference type="PROSITE" id="PS51007"/>
    </source>
</evidence>
<dbReference type="InterPro" id="IPR036909">
    <property type="entry name" value="Cyt_c-like_dom_sf"/>
</dbReference>
<feature type="domain" description="Cytochrome c" evidence="7">
    <location>
        <begin position="585"/>
        <end position="670"/>
    </location>
</feature>
<evidence type="ECO:0000256" key="2">
    <source>
        <dbReference type="ARBA" id="ARBA00022617"/>
    </source>
</evidence>
<reference evidence="8" key="1">
    <citation type="submission" date="2024-01" db="EMBL/GenBank/DDBJ databases">
        <title>Synechococcus elongatus PCC 11802, a close yet different native of Synechococcus elongatus PCC 11801.</title>
        <authorList>
            <person name="Jaiswal D."/>
            <person name="Sengupta A."/>
            <person name="Sengupta S."/>
            <person name="Pakrasi H.B."/>
            <person name="Wangikar P."/>
        </authorList>
    </citation>
    <scope>NUCLEOTIDE SEQUENCE</scope>
    <source>
        <strain evidence="8">PCC 11802</strain>
    </source>
</reference>
<sequence length="679" mass="77058">MSQRLKAPSKMAKQKWAIRIAIVSLLLAFWQTLSLQLPAFSRDPRRIELPAVCSVKLQDPKITWQLPTDVEGELTQDNFNVVQRAADLFAWQEFIALNWPAREGDRGQPDQTATLAQFGPRVWETWKETSEVYRPDGLQPDPWNSSTRQSRLSSQAGLKKVLFRSSKVDEILNDQFQPTKADGTLPGTLTDQRGNVVRYEIRMNKVLFDYVVANELYQSEKQASFPEISAPVGSILVKAAWREVSPEEQGRFYTALADVQDLEGDRYQEKLMGLVGFHVMTKTASAPQWIWSTYEQIDNVEGLHPSFFNPDCPSCRQNQQTQPRVPNQITRVTPIPAVDPDCRQKSAAVDNIFALNQVVQKGLGDSVWRHYQLINTQWPVPSRQPSSPSTVFTVLPTVLANTTMESYIQKSSSCMGCHAIARSSNAQQYHSADFSFTFADARPVLKNTQIIPPPRSPKTNWDRDNWNSILRGYQIANKTYETLPQYVPQAKLHCASCHLSVGADPKASSWFGMIKKYQYPETDDLQKRINSCFEHSLNGLPLPLERDNPESQALITYMQWLNQEAERFKITLPKTAYPNIQKLDGDSKLGQAIFEQKCAFCHGLNGEGRYGSNTYYRPALWGDQSFNRLAGLAQTETLAKFLKSNMPYQFGGNLTDQEAWDLASFIDRQPRPQGPYQKP</sequence>
<dbReference type="GO" id="GO:0020037">
    <property type="term" value="F:heme binding"/>
    <property type="evidence" value="ECO:0007669"/>
    <property type="project" value="InterPro"/>
</dbReference>
<dbReference type="InterPro" id="IPR051811">
    <property type="entry name" value="Cytochrome_c550/c551-like"/>
</dbReference>
<keyword evidence="3 6" id="KW-0479">Metal-binding</keyword>
<keyword evidence="5 6" id="KW-0408">Iron</keyword>
<dbReference type="PROSITE" id="PS51007">
    <property type="entry name" value="CYTC"/>
    <property type="match status" value="1"/>
</dbReference>
<dbReference type="GO" id="GO:0046872">
    <property type="term" value="F:metal ion binding"/>
    <property type="evidence" value="ECO:0007669"/>
    <property type="project" value="UniProtKB-KW"/>
</dbReference>
<dbReference type="Pfam" id="PF00034">
    <property type="entry name" value="Cytochrom_C"/>
    <property type="match status" value="1"/>
</dbReference>
<dbReference type="EMBL" id="CP034671">
    <property type="protein sequence ID" value="QFZ92120.2"/>
    <property type="molecule type" value="Genomic_DNA"/>
</dbReference>
<evidence type="ECO:0000256" key="3">
    <source>
        <dbReference type="ARBA" id="ARBA00022723"/>
    </source>
</evidence>
<keyword evidence="4" id="KW-0249">Electron transport</keyword>
<dbReference type="RefSeq" id="WP_228383231.1">
    <property type="nucleotide sequence ID" value="NZ_CP034671.2"/>
</dbReference>
<evidence type="ECO:0000256" key="4">
    <source>
        <dbReference type="ARBA" id="ARBA00022982"/>
    </source>
</evidence>
<keyword evidence="2 6" id="KW-0349">Heme</keyword>
<dbReference type="GO" id="GO:0009055">
    <property type="term" value="F:electron transfer activity"/>
    <property type="evidence" value="ECO:0007669"/>
    <property type="project" value="InterPro"/>
</dbReference>
<protein>
    <submittedName>
        <fullName evidence="8">C-type cytochrome</fullName>
    </submittedName>
</protein>
<keyword evidence="1" id="KW-0813">Transport</keyword>
<accession>A0AAT9JTH6</accession>
<dbReference type="Gene3D" id="1.10.760.10">
    <property type="entry name" value="Cytochrome c-like domain"/>
    <property type="match status" value="2"/>
</dbReference>
<dbReference type="PANTHER" id="PTHR37823:SF1">
    <property type="entry name" value="CYTOCHROME C-553-LIKE"/>
    <property type="match status" value="1"/>
</dbReference>
<gene>
    <name evidence="8" type="ORF">EKO22_06805</name>
</gene>
<evidence type="ECO:0000256" key="5">
    <source>
        <dbReference type="ARBA" id="ARBA00023004"/>
    </source>
</evidence>
<dbReference type="AlphaFoldDB" id="A0AAT9JTH6"/>
<dbReference type="PANTHER" id="PTHR37823">
    <property type="entry name" value="CYTOCHROME C-553-LIKE"/>
    <property type="match status" value="1"/>
</dbReference>
<dbReference type="SUPFAM" id="SSF46626">
    <property type="entry name" value="Cytochrome c"/>
    <property type="match status" value="2"/>
</dbReference>
<evidence type="ECO:0000256" key="6">
    <source>
        <dbReference type="PROSITE-ProRule" id="PRU00433"/>
    </source>
</evidence>
<evidence type="ECO:0000313" key="8">
    <source>
        <dbReference type="EMBL" id="QFZ92120.2"/>
    </source>
</evidence>
<evidence type="ECO:0000256" key="1">
    <source>
        <dbReference type="ARBA" id="ARBA00022448"/>
    </source>
</evidence>
<name>A0AAT9JTH6_SYNEL</name>
<proteinExistence type="predicted"/>